<name>A0AAV7V9U4_PLEWA</name>
<dbReference type="AlphaFoldDB" id="A0AAV7V9U4"/>
<accession>A0AAV7V9U4</accession>
<reference evidence="1" key="1">
    <citation type="journal article" date="2022" name="bioRxiv">
        <title>Sequencing and chromosome-scale assembly of the giantPleurodeles waltlgenome.</title>
        <authorList>
            <person name="Brown T."/>
            <person name="Elewa A."/>
            <person name="Iarovenko S."/>
            <person name="Subramanian E."/>
            <person name="Araus A.J."/>
            <person name="Petzold A."/>
            <person name="Susuki M."/>
            <person name="Suzuki K.-i.T."/>
            <person name="Hayashi T."/>
            <person name="Toyoda A."/>
            <person name="Oliveira C."/>
            <person name="Osipova E."/>
            <person name="Leigh N.D."/>
            <person name="Simon A."/>
            <person name="Yun M.H."/>
        </authorList>
    </citation>
    <scope>NUCLEOTIDE SEQUENCE</scope>
    <source>
        <strain evidence="1">20211129_DDA</strain>
        <tissue evidence="1">Liver</tissue>
    </source>
</reference>
<comment type="caution">
    <text evidence="1">The sequence shown here is derived from an EMBL/GenBank/DDBJ whole genome shotgun (WGS) entry which is preliminary data.</text>
</comment>
<sequence>MSQFWGSGSSDLGPCRLCGVSPGHASRRQRRNRPVRLAAIGLACVGSRTAPCEGVAGLLARRSARPCCLGGPVCFISGRDEGAGLIDRAPKDGLGWSGGRHE</sequence>
<proteinExistence type="predicted"/>
<keyword evidence="2" id="KW-1185">Reference proteome</keyword>
<protein>
    <submittedName>
        <fullName evidence="1">Uncharacterized protein</fullName>
    </submittedName>
</protein>
<dbReference type="Proteomes" id="UP001066276">
    <property type="component" value="Chromosome 2_1"/>
</dbReference>
<organism evidence="1 2">
    <name type="scientific">Pleurodeles waltl</name>
    <name type="common">Iberian ribbed newt</name>
    <dbReference type="NCBI Taxonomy" id="8319"/>
    <lineage>
        <taxon>Eukaryota</taxon>
        <taxon>Metazoa</taxon>
        <taxon>Chordata</taxon>
        <taxon>Craniata</taxon>
        <taxon>Vertebrata</taxon>
        <taxon>Euteleostomi</taxon>
        <taxon>Amphibia</taxon>
        <taxon>Batrachia</taxon>
        <taxon>Caudata</taxon>
        <taxon>Salamandroidea</taxon>
        <taxon>Salamandridae</taxon>
        <taxon>Pleurodelinae</taxon>
        <taxon>Pleurodeles</taxon>
    </lineage>
</organism>
<dbReference type="EMBL" id="JANPWB010000003">
    <property type="protein sequence ID" value="KAJ1198334.1"/>
    <property type="molecule type" value="Genomic_DNA"/>
</dbReference>
<evidence type="ECO:0000313" key="2">
    <source>
        <dbReference type="Proteomes" id="UP001066276"/>
    </source>
</evidence>
<gene>
    <name evidence="1" type="ORF">NDU88_002176</name>
</gene>
<evidence type="ECO:0000313" key="1">
    <source>
        <dbReference type="EMBL" id="KAJ1198334.1"/>
    </source>
</evidence>